<dbReference type="Gene3D" id="1.10.1280.10">
    <property type="entry name" value="Di-copper center containing domain from catechol oxidase"/>
    <property type="match status" value="1"/>
</dbReference>
<feature type="compositionally biased region" description="Basic residues" evidence="1">
    <location>
        <begin position="87"/>
        <end position="105"/>
    </location>
</feature>
<protein>
    <submittedName>
        <fullName evidence="2">Hemocyanin G chain</fullName>
    </submittedName>
</protein>
<accession>A0A1D2MZA6</accession>
<evidence type="ECO:0000256" key="1">
    <source>
        <dbReference type="SAM" id="MobiDB-lite"/>
    </source>
</evidence>
<proteinExistence type="predicted"/>
<name>A0A1D2MZA6_ORCCI</name>
<dbReference type="AlphaFoldDB" id="A0A1D2MZA6"/>
<dbReference type="EMBL" id="LJIJ01000361">
    <property type="protein sequence ID" value="ODM98373.1"/>
    <property type="molecule type" value="Genomic_DNA"/>
</dbReference>
<evidence type="ECO:0000313" key="3">
    <source>
        <dbReference type="Proteomes" id="UP000094527"/>
    </source>
</evidence>
<gene>
    <name evidence="2" type="ORF">Ocin01_08314</name>
</gene>
<organism evidence="2 3">
    <name type="scientific">Orchesella cincta</name>
    <name type="common">Springtail</name>
    <name type="synonym">Podura cincta</name>
    <dbReference type="NCBI Taxonomy" id="48709"/>
    <lineage>
        <taxon>Eukaryota</taxon>
        <taxon>Metazoa</taxon>
        <taxon>Ecdysozoa</taxon>
        <taxon>Arthropoda</taxon>
        <taxon>Hexapoda</taxon>
        <taxon>Collembola</taxon>
        <taxon>Entomobryomorpha</taxon>
        <taxon>Entomobryoidea</taxon>
        <taxon>Orchesellidae</taxon>
        <taxon>Orchesellinae</taxon>
        <taxon>Orchesella</taxon>
    </lineage>
</organism>
<feature type="region of interest" description="Disordered" evidence="1">
    <location>
        <begin position="22"/>
        <end position="109"/>
    </location>
</feature>
<reference evidence="2 3" key="1">
    <citation type="journal article" date="2016" name="Genome Biol. Evol.">
        <title>Gene Family Evolution Reflects Adaptation to Soil Environmental Stressors in the Genome of the Collembolan Orchesella cincta.</title>
        <authorList>
            <person name="Faddeeva-Vakhrusheva A."/>
            <person name="Derks M.F."/>
            <person name="Anvar S.Y."/>
            <person name="Agamennone V."/>
            <person name="Suring W."/>
            <person name="Smit S."/>
            <person name="van Straalen N.M."/>
            <person name="Roelofs D."/>
        </authorList>
    </citation>
    <scope>NUCLEOTIDE SEQUENCE [LARGE SCALE GENOMIC DNA]</scope>
    <source>
        <tissue evidence="2">Mixed pool</tissue>
    </source>
</reference>
<feature type="non-terminal residue" evidence="2">
    <location>
        <position position="148"/>
    </location>
</feature>
<comment type="caution">
    <text evidence="2">The sequence shown here is derived from an EMBL/GenBank/DDBJ whole genome shotgun (WGS) entry which is preliminary data.</text>
</comment>
<dbReference type="InterPro" id="IPR008922">
    <property type="entry name" value="Di-copper_centre_dom_sf"/>
</dbReference>
<sequence length="148" mass="17051">MKHNQTTSRILRRIGLIKEDNTTNSISSTSKTITTSSSTTTTTAGPILGKEKGESGDLAMYGSASYEKGTNPYLYSNYQYDDEDTQKKRRRKKKGKKKKRKKKKKHDEDDDCIVVDGRVGIDNGIENELWYFREDIQANQHHWWSKLT</sequence>
<feature type="compositionally biased region" description="Low complexity" evidence="1">
    <location>
        <begin position="22"/>
        <end position="43"/>
    </location>
</feature>
<evidence type="ECO:0000313" key="2">
    <source>
        <dbReference type="EMBL" id="ODM98373.1"/>
    </source>
</evidence>
<dbReference type="Proteomes" id="UP000094527">
    <property type="component" value="Unassembled WGS sequence"/>
</dbReference>
<keyword evidence="3" id="KW-1185">Reference proteome</keyword>